<gene>
    <name evidence="11" type="ORF">Zmor_024942</name>
</gene>
<feature type="transmembrane region" description="Helical" evidence="10">
    <location>
        <begin position="65"/>
        <end position="86"/>
    </location>
</feature>
<evidence type="ECO:0000256" key="7">
    <source>
        <dbReference type="ARBA" id="ARBA00023136"/>
    </source>
</evidence>
<evidence type="ECO:0000313" key="12">
    <source>
        <dbReference type="Proteomes" id="UP001168821"/>
    </source>
</evidence>
<evidence type="ECO:0000256" key="10">
    <source>
        <dbReference type="RuleBase" id="RU351113"/>
    </source>
</evidence>
<evidence type="ECO:0000256" key="4">
    <source>
        <dbReference type="ARBA" id="ARBA00022692"/>
    </source>
</evidence>
<feature type="transmembrane region" description="Helical" evidence="10">
    <location>
        <begin position="286"/>
        <end position="304"/>
    </location>
</feature>
<comment type="similarity">
    <text evidence="10">Belongs to the insect chemoreceptor superfamily. Heteromeric odorant receptor channel (TC 1.A.69) family.</text>
</comment>
<accession>A0AA38HQY1</accession>
<dbReference type="GO" id="GO:0005549">
    <property type="term" value="F:odorant binding"/>
    <property type="evidence" value="ECO:0007669"/>
    <property type="project" value="InterPro"/>
</dbReference>
<feature type="transmembrane region" description="Helical" evidence="10">
    <location>
        <begin position="31"/>
        <end position="53"/>
    </location>
</feature>
<dbReference type="PANTHER" id="PTHR21137:SF35">
    <property type="entry name" value="ODORANT RECEPTOR 19A-RELATED"/>
    <property type="match status" value="1"/>
</dbReference>
<comment type="subcellular location">
    <subcellularLocation>
        <location evidence="1 10">Cell membrane</location>
        <topology evidence="1 10">Multi-pass membrane protein</topology>
    </subcellularLocation>
</comment>
<dbReference type="GO" id="GO:0005886">
    <property type="term" value="C:plasma membrane"/>
    <property type="evidence" value="ECO:0007669"/>
    <property type="project" value="UniProtKB-SubCell"/>
</dbReference>
<dbReference type="InterPro" id="IPR004117">
    <property type="entry name" value="7tm6_olfct_rcpt"/>
</dbReference>
<name>A0AA38HQY1_9CUCU</name>
<keyword evidence="6 10" id="KW-1133">Transmembrane helix</keyword>
<evidence type="ECO:0000313" key="11">
    <source>
        <dbReference type="EMBL" id="KAJ3642133.1"/>
    </source>
</evidence>
<dbReference type="Proteomes" id="UP001168821">
    <property type="component" value="Unassembled WGS sequence"/>
</dbReference>
<keyword evidence="8 10" id="KW-0675">Receptor</keyword>
<keyword evidence="5 10" id="KW-0552">Olfaction</keyword>
<evidence type="ECO:0000256" key="8">
    <source>
        <dbReference type="ARBA" id="ARBA00023170"/>
    </source>
</evidence>
<evidence type="ECO:0000256" key="9">
    <source>
        <dbReference type="ARBA" id="ARBA00023224"/>
    </source>
</evidence>
<evidence type="ECO:0000256" key="5">
    <source>
        <dbReference type="ARBA" id="ARBA00022725"/>
    </source>
</evidence>
<keyword evidence="2" id="KW-1003">Cell membrane</keyword>
<keyword evidence="3 10" id="KW-0716">Sensory transduction</keyword>
<dbReference type="Pfam" id="PF02949">
    <property type="entry name" value="7tm_6"/>
    <property type="match status" value="1"/>
</dbReference>
<dbReference type="EMBL" id="JALNTZ010000008">
    <property type="protein sequence ID" value="KAJ3642133.1"/>
    <property type="molecule type" value="Genomic_DNA"/>
</dbReference>
<evidence type="ECO:0000256" key="6">
    <source>
        <dbReference type="ARBA" id="ARBA00022989"/>
    </source>
</evidence>
<comment type="caution">
    <text evidence="10">Lacks conserved residue(s) required for the propagation of feature annotation.</text>
</comment>
<keyword evidence="4 10" id="KW-0812">Transmembrane</keyword>
<dbReference type="PANTHER" id="PTHR21137">
    <property type="entry name" value="ODORANT RECEPTOR"/>
    <property type="match status" value="1"/>
</dbReference>
<feature type="transmembrane region" description="Helical" evidence="10">
    <location>
        <begin position="262"/>
        <end position="280"/>
    </location>
</feature>
<protein>
    <recommendedName>
        <fullName evidence="10">Odorant receptor</fullName>
    </recommendedName>
</protein>
<comment type="caution">
    <text evidence="11">The sequence shown here is derived from an EMBL/GenBank/DDBJ whole genome shotgun (WGS) entry which is preliminary data.</text>
</comment>
<keyword evidence="12" id="KW-1185">Reference proteome</keyword>
<dbReference type="GO" id="GO:0004984">
    <property type="term" value="F:olfactory receptor activity"/>
    <property type="evidence" value="ECO:0007669"/>
    <property type="project" value="InterPro"/>
</dbReference>
<dbReference type="AlphaFoldDB" id="A0AA38HQY1"/>
<reference evidence="11" key="1">
    <citation type="journal article" date="2023" name="G3 (Bethesda)">
        <title>Whole genome assemblies of Zophobas morio and Tenebrio molitor.</title>
        <authorList>
            <person name="Kaur S."/>
            <person name="Stinson S.A."/>
            <person name="diCenzo G.C."/>
        </authorList>
    </citation>
    <scope>NUCLEOTIDE SEQUENCE</scope>
    <source>
        <strain evidence="11">QUZm001</strain>
    </source>
</reference>
<keyword evidence="7 10" id="KW-0472">Membrane</keyword>
<organism evidence="11 12">
    <name type="scientific">Zophobas morio</name>
    <dbReference type="NCBI Taxonomy" id="2755281"/>
    <lineage>
        <taxon>Eukaryota</taxon>
        <taxon>Metazoa</taxon>
        <taxon>Ecdysozoa</taxon>
        <taxon>Arthropoda</taxon>
        <taxon>Hexapoda</taxon>
        <taxon>Insecta</taxon>
        <taxon>Pterygota</taxon>
        <taxon>Neoptera</taxon>
        <taxon>Endopterygota</taxon>
        <taxon>Coleoptera</taxon>
        <taxon>Polyphaga</taxon>
        <taxon>Cucujiformia</taxon>
        <taxon>Tenebrionidae</taxon>
        <taxon>Zophobas</taxon>
    </lineage>
</organism>
<evidence type="ECO:0000256" key="3">
    <source>
        <dbReference type="ARBA" id="ARBA00022606"/>
    </source>
</evidence>
<sequence length="383" mass="43810">MTLVILGETLSYLRINGIWPKKGHELNPGKWFYIKFILMLTSQSVILLGSSAHLVVSLQNDSSNIFLDLVILIGEVGVFYFNATYVRYEEPIAKIFTHLSNFKQFGTPPNFDQRNKKLMFWSKLYKTYIDAAIFSMGLEPFLKLKSCERENLTRKFKEICGLVVTTWVPFDINVFPLKQILYVWQVYTLLFTLKGAALISFSIMESMEHLVVRIQHLKVMLLETAETENAKLREARLLKCVEYHNDIFGVGQEMDKNFASCLFLHVLFSGALFGCIGYKVMEVASFSLLSSSLFFGWVLSLIIVSASGQHVMDEGFSVGDTAYNSKWYDRNPSFQKNIVLIITRAQRPILIHAGPFSYLSHVMVLTIFKTAYTYMTMLNATSK</sequence>
<evidence type="ECO:0000256" key="2">
    <source>
        <dbReference type="ARBA" id="ARBA00022475"/>
    </source>
</evidence>
<dbReference type="GO" id="GO:0007165">
    <property type="term" value="P:signal transduction"/>
    <property type="evidence" value="ECO:0007669"/>
    <property type="project" value="UniProtKB-KW"/>
</dbReference>
<feature type="transmembrane region" description="Helical" evidence="10">
    <location>
        <begin position="182"/>
        <end position="204"/>
    </location>
</feature>
<evidence type="ECO:0000256" key="1">
    <source>
        <dbReference type="ARBA" id="ARBA00004651"/>
    </source>
</evidence>
<proteinExistence type="inferred from homology"/>
<keyword evidence="9 10" id="KW-0807">Transducer</keyword>